<evidence type="ECO:0000313" key="1">
    <source>
        <dbReference type="EMBL" id="CAB4140085.1"/>
    </source>
</evidence>
<gene>
    <name evidence="1" type="ORF">UFOVP407_21</name>
</gene>
<reference evidence="1" key="1">
    <citation type="submission" date="2020-04" db="EMBL/GenBank/DDBJ databases">
        <authorList>
            <person name="Chiriac C."/>
            <person name="Salcher M."/>
            <person name="Ghai R."/>
            <person name="Kavagutti S V."/>
        </authorList>
    </citation>
    <scope>NUCLEOTIDE SEQUENCE</scope>
</reference>
<sequence length="30" mass="3715">MTPRPFALIAFLRREFGWELDEFEPWEIAF</sequence>
<proteinExistence type="predicted"/>
<name>A0A6J5LZT6_9CAUD</name>
<dbReference type="EMBL" id="LR796379">
    <property type="protein sequence ID" value="CAB4140085.1"/>
    <property type="molecule type" value="Genomic_DNA"/>
</dbReference>
<protein>
    <submittedName>
        <fullName evidence="1">Uncharacterized protein</fullName>
    </submittedName>
</protein>
<organism evidence="1">
    <name type="scientific">uncultured Caudovirales phage</name>
    <dbReference type="NCBI Taxonomy" id="2100421"/>
    <lineage>
        <taxon>Viruses</taxon>
        <taxon>Duplodnaviria</taxon>
        <taxon>Heunggongvirae</taxon>
        <taxon>Uroviricota</taxon>
        <taxon>Caudoviricetes</taxon>
        <taxon>Peduoviridae</taxon>
        <taxon>Maltschvirus</taxon>
        <taxon>Maltschvirus maltsch</taxon>
    </lineage>
</organism>
<accession>A0A6J5LZT6</accession>